<proteinExistence type="predicted"/>
<feature type="compositionally biased region" description="Low complexity" evidence="1">
    <location>
        <begin position="37"/>
        <end position="51"/>
    </location>
</feature>
<name>A0A2U8FMP4_9BURK</name>
<evidence type="ECO:0000313" key="3">
    <source>
        <dbReference type="Proteomes" id="UP000244892"/>
    </source>
</evidence>
<protein>
    <submittedName>
        <fullName evidence="2">Uncharacterized protein</fullName>
    </submittedName>
</protein>
<feature type="region of interest" description="Disordered" evidence="1">
    <location>
        <begin position="28"/>
        <end position="77"/>
    </location>
</feature>
<evidence type="ECO:0000256" key="1">
    <source>
        <dbReference type="SAM" id="MobiDB-lite"/>
    </source>
</evidence>
<dbReference type="RefSeq" id="WP_109034054.1">
    <property type="nucleotide sequence ID" value="NZ_CP029210.1"/>
</dbReference>
<dbReference type="EMBL" id="CP029210">
    <property type="protein sequence ID" value="AWI52240.1"/>
    <property type="molecule type" value="Genomic_DNA"/>
</dbReference>
<evidence type="ECO:0000313" key="2">
    <source>
        <dbReference type="EMBL" id="AWI52240.1"/>
    </source>
</evidence>
<sequence length="198" mass="19234">MTRRAGSVALVLVASALAAAVWWTGARRQGNEGPGPAGAAAPVPAAIPGAGAQTGRRSTATDDGANAPGRSTLPVPPDAAGAVLAQVSEAGRRAAPAAPHAQAASVAARALQAAPPPPAAQAEGARIRVAGRVLSVETGADGLVVLGMAAGEGEPALRLVLAPGGAAASPDRLPGQMATLDCLPHGRIMGVPVMVDCR</sequence>
<dbReference type="AlphaFoldDB" id="A0A2U8FMP4"/>
<accession>A0A2U8FMP4</accession>
<dbReference type="KEGG" id="aon:DEH84_01405"/>
<organism evidence="2 3">
    <name type="scientific">Aquabacterium olei</name>
    <dbReference type="NCBI Taxonomy" id="1296669"/>
    <lineage>
        <taxon>Bacteria</taxon>
        <taxon>Pseudomonadati</taxon>
        <taxon>Pseudomonadota</taxon>
        <taxon>Betaproteobacteria</taxon>
        <taxon>Burkholderiales</taxon>
        <taxon>Aquabacterium</taxon>
    </lineage>
</organism>
<dbReference type="Proteomes" id="UP000244892">
    <property type="component" value="Chromosome"/>
</dbReference>
<gene>
    <name evidence="2" type="ORF">DEH84_01405</name>
</gene>
<keyword evidence="3" id="KW-1185">Reference proteome</keyword>
<reference evidence="2 3" key="1">
    <citation type="submission" date="2018-05" db="EMBL/GenBank/DDBJ databases">
        <title>complete genome sequence of Aquabacterium olei NBRC 110486.</title>
        <authorList>
            <person name="Tang B."/>
            <person name="Chang J."/>
            <person name="Zhang L."/>
            <person name="Yang H."/>
        </authorList>
    </citation>
    <scope>NUCLEOTIDE SEQUENCE [LARGE SCALE GENOMIC DNA]</scope>
    <source>
        <strain evidence="2 3">NBRC 110486</strain>
    </source>
</reference>